<gene>
    <name evidence="1" type="ORF">FB564_3396</name>
</gene>
<protein>
    <submittedName>
        <fullName evidence="1">Uncharacterized protein</fullName>
    </submittedName>
</protein>
<reference evidence="1 2" key="1">
    <citation type="submission" date="2019-06" db="EMBL/GenBank/DDBJ databases">
        <title>Sequencing the genomes of 1000 actinobacteria strains.</title>
        <authorList>
            <person name="Klenk H.-P."/>
        </authorList>
    </citation>
    <scope>NUCLEOTIDE SEQUENCE [LARGE SCALE GENOMIC DNA]</scope>
    <source>
        <strain evidence="1 2">DSM 44819</strain>
    </source>
</reference>
<comment type="caution">
    <text evidence="1">The sequence shown here is derived from an EMBL/GenBank/DDBJ whole genome shotgun (WGS) entry which is preliminary data.</text>
</comment>
<proteinExistence type="predicted"/>
<dbReference type="AlphaFoldDB" id="A0A542XQS6"/>
<accession>A0A542XQS6</accession>
<organism evidence="1 2">
    <name type="scientific">Salinispora arenicola</name>
    <dbReference type="NCBI Taxonomy" id="168697"/>
    <lineage>
        <taxon>Bacteria</taxon>
        <taxon>Bacillati</taxon>
        <taxon>Actinomycetota</taxon>
        <taxon>Actinomycetes</taxon>
        <taxon>Micromonosporales</taxon>
        <taxon>Micromonosporaceae</taxon>
        <taxon>Salinispora</taxon>
    </lineage>
</organism>
<sequence>MGAAPPAESFTDVITVELANLNSDRPALTLLRGCRSCP</sequence>
<dbReference type="EMBL" id="VFOL01000001">
    <property type="protein sequence ID" value="TQL38205.1"/>
    <property type="molecule type" value="Genomic_DNA"/>
</dbReference>
<evidence type="ECO:0000313" key="1">
    <source>
        <dbReference type="EMBL" id="TQL38205.1"/>
    </source>
</evidence>
<evidence type="ECO:0000313" key="2">
    <source>
        <dbReference type="Proteomes" id="UP000315983"/>
    </source>
</evidence>
<dbReference type="Proteomes" id="UP000315983">
    <property type="component" value="Unassembled WGS sequence"/>
</dbReference>
<name>A0A542XQS6_SALAC</name>